<comment type="caution">
    <text evidence="5">The sequence shown here is derived from an EMBL/GenBank/DDBJ whole genome shotgun (WGS) entry which is preliminary data.</text>
</comment>
<protein>
    <submittedName>
        <fullName evidence="5">Protein-export chaperone SecB</fullName>
    </submittedName>
</protein>
<dbReference type="InterPro" id="IPR035958">
    <property type="entry name" value="SecB-like_sf"/>
</dbReference>
<dbReference type="Gene3D" id="3.10.420.10">
    <property type="entry name" value="SecB-like"/>
    <property type="match status" value="1"/>
</dbReference>
<gene>
    <name evidence="5" type="ORF">OJ996_09040</name>
</gene>
<evidence type="ECO:0000256" key="1">
    <source>
        <dbReference type="ARBA" id="ARBA00009990"/>
    </source>
</evidence>
<evidence type="ECO:0000313" key="5">
    <source>
        <dbReference type="EMBL" id="MCW1913718.1"/>
    </source>
</evidence>
<dbReference type="RefSeq" id="WP_264513220.1">
    <property type="nucleotide sequence ID" value="NZ_JAPDDR010000004.1"/>
</dbReference>
<dbReference type="SUPFAM" id="SSF54611">
    <property type="entry name" value="SecB-like"/>
    <property type="match status" value="1"/>
</dbReference>
<evidence type="ECO:0000313" key="6">
    <source>
        <dbReference type="Proteomes" id="UP001165653"/>
    </source>
</evidence>
<dbReference type="Pfam" id="PF02556">
    <property type="entry name" value="SecB"/>
    <property type="match status" value="1"/>
</dbReference>
<keyword evidence="3" id="KW-0653">Protein transport</keyword>
<sequence length="134" mass="15219">MKLQLKKNVATQMALRAASEEEESHDGYDLAHRTLFTESTNTFEVQFRLTLTIAKSSHAGAQHFEVEYSSFFETDEEFDEEFKNSAFVRVNAPAIAFPFIRSYVAHVTLIAGYEPVILPSVNYRVPDELAKPQV</sequence>
<dbReference type="EMBL" id="JAPDDR010000004">
    <property type="protein sequence ID" value="MCW1913718.1"/>
    <property type="molecule type" value="Genomic_DNA"/>
</dbReference>
<keyword evidence="6" id="KW-1185">Reference proteome</keyword>
<reference evidence="5" key="1">
    <citation type="submission" date="2022-10" db="EMBL/GenBank/DDBJ databases">
        <title>Luteolibacter sp. GHJ8, whole genome shotgun sequencing project.</title>
        <authorList>
            <person name="Zhao G."/>
            <person name="Shen L."/>
        </authorList>
    </citation>
    <scope>NUCLEOTIDE SEQUENCE</scope>
    <source>
        <strain evidence="5">GHJ8</strain>
    </source>
</reference>
<evidence type="ECO:0000256" key="2">
    <source>
        <dbReference type="ARBA" id="ARBA00022448"/>
    </source>
</evidence>
<proteinExistence type="inferred from homology"/>
<organism evidence="5 6">
    <name type="scientific">Luteolibacter rhizosphaerae</name>
    <dbReference type="NCBI Taxonomy" id="2989719"/>
    <lineage>
        <taxon>Bacteria</taxon>
        <taxon>Pseudomonadati</taxon>
        <taxon>Verrucomicrobiota</taxon>
        <taxon>Verrucomicrobiia</taxon>
        <taxon>Verrucomicrobiales</taxon>
        <taxon>Verrucomicrobiaceae</taxon>
        <taxon>Luteolibacter</taxon>
    </lineage>
</organism>
<comment type="similarity">
    <text evidence="1">Belongs to the SecB family.</text>
</comment>
<dbReference type="Proteomes" id="UP001165653">
    <property type="component" value="Unassembled WGS sequence"/>
</dbReference>
<name>A0ABT3G1K0_9BACT</name>
<evidence type="ECO:0000256" key="4">
    <source>
        <dbReference type="ARBA" id="ARBA00023010"/>
    </source>
</evidence>
<keyword evidence="2" id="KW-0813">Transport</keyword>
<accession>A0ABT3G1K0</accession>
<dbReference type="InterPro" id="IPR003708">
    <property type="entry name" value="SecB"/>
</dbReference>
<keyword evidence="4" id="KW-0811">Translocation</keyword>
<evidence type="ECO:0000256" key="3">
    <source>
        <dbReference type="ARBA" id="ARBA00022927"/>
    </source>
</evidence>